<evidence type="ECO:0008006" key="3">
    <source>
        <dbReference type="Google" id="ProtNLM"/>
    </source>
</evidence>
<dbReference type="Proteomes" id="UP000222862">
    <property type="component" value="Unassembled WGS sequence"/>
</dbReference>
<gene>
    <name evidence="1" type="ORF">RN96_00390</name>
</gene>
<dbReference type="AlphaFoldDB" id="A0A2B7YM70"/>
<proteinExistence type="predicted"/>
<dbReference type="CDD" id="cd00085">
    <property type="entry name" value="HNHc"/>
    <property type="match status" value="1"/>
</dbReference>
<organism evidence="1 2">
    <name type="scientific">Fusobacterium nucleatum subsp. polymorphum</name>
    <name type="common">Fusobacterium polymorphum</name>
    <dbReference type="NCBI Taxonomy" id="76857"/>
    <lineage>
        <taxon>Bacteria</taxon>
        <taxon>Fusobacteriati</taxon>
        <taxon>Fusobacteriota</taxon>
        <taxon>Fusobacteriia</taxon>
        <taxon>Fusobacteriales</taxon>
        <taxon>Fusobacteriaceae</taxon>
        <taxon>Fusobacterium</taxon>
    </lineage>
</organism>
<accession>A0A2B7YM70</accession>
<dbReference type="RefSeq" id="WP_098701894.1">
    <property type="nucleotide sequence ID" value="NZ_NJGI01000001.1"/>
</dbReference>
<comment type="caution">
    <text evidence="1">The sequence shown here is derived from an EMBL/GenBank/DDBJ whole genome shotgun (WGS) entry which is preliminary data.</text>
</comment>
<sequence length="239" mass="28925">MARKAVSEKIQADILCKCRRRCALCFGLNSDFSEKKGQIAHIDRDNTNNNEENLVYLCLDHHNLYDSKFKQTKNFTQLEVKTYKEKLENYIECQKNENTKYVDEDYKLFLDLKKFFIDSGILTKFKNFIFSKPYYLEEFEISEGLHGSDLINNYESKYPEVNFKDPYLKEQFNIFKENYYDAESLLSYKYQNYNNDASRMVYNIHYTYEEKSNHIEEFDNYRISILESLKKIMEFFDEY</sequence>
<dbReference type="EMBL" id="NJGI01000001">
    <property type="protein sequence ID" value="PGH21727.1"/>
    <property type="molecule type" value="Genomic_DNA"/>
</dbReference>
<name>A0A2B7YM70_FUSNP</name>
<protein>
    <recommendedName>
        <fullName evidence="3">HNH nuclease domain-containing protein</fullName>
    </recommendedName>
</protein>
<evidence type="ECO:0000313" key="1">
    <source>
        <dbReference type="EMBL" id="PGH21727.1"/>
    </source>
</evidence>
<reference evidence="1 2" key="1">
    <citation type="submission" date="2017-06" db="EMBL/GenBank/DDBJ databases">
        <title>Genome sequencing of Fusobacterium nucleatum subsp. polymorphum KCOM 1232 (=ChDC F37).</title>
        <authorList>
            <person name="Kook J.-K."/>
            <person name="Park S.-N."/>
            <person name="Lim Y.K."/>
            <person name="Roh H."/>
        </authorList>
    </citation>
    <scope>NUCLEOTIDE SEQUENCE [LARGE SCALE GENOMIC DNA]</scope>
    <source>
        <strain evidence="2">KCOM 1232 ( ChDC F37)</strain>
    </source>
</reference>
<dbReference type="InterPro" id="IPR003615">
    <property type="entry name" value="HNH_nuc"/>
</dbReference>
<evidence type="ECO:0000313" key="2">
    <source>
        <dbReference type="Proteomes" id="UP000222862"/>
    </source>
</evidence>